<keyword evidence="8" id="KW-0594">Phospholipid biosynthesis</keyword>
<evidence type="ECO:0000256" key="1">
    <source>
        <dbReference type="ARBA" id="ARBA00022490"/>
    </source>
</evidence>
<keyword evidence="1" id="KW-0963">Cytoplasm</keyword>
<evidence type="ECO:0000256" key="2">
    <source>
        <dbReference type="ARBA" id="ARBA00022516"/>
    </source>
</evidence>
<dbReference type="Gene3D" id="3.40.50.1970">
    <property type="match status" value="1"/>
</dbReference>
<accession>A0A2K1P548</accession>
<dbReference type="GO" id="GO:0046872">
    <property type="term" value="F:metal ion binding"/>
    <property type="evidence" value="ECO:0007669"/>
    <property type="project" value="UniProtKB-KW"/>
</dbReference>
<protein>
    <submittedName>
        <fullName evidence="10">3-dehydroquinate synthase</fullName>
    </submittedName>
</protein>
<keyword evidence="2" id="KW-0444">Lipid biosynthesis</keyword>
<dbReference type="Pfam" id="PF13685">
    <property type="entry name" value="Fe-ADH_2"/>
    <property type="match status" value="1"/>
</dbReference>
<dbReference type="CDD" id="cd08175">
    <property type="entry name" value="G1PDH"/>
    <property type="match status" value="1"/>
</dbReference>
<organism evidence="10 11">
    <name type="scientific">Petrotoga olearia DSM 13574</name>
    <dbReference type="NCBI Taxonomy" id="1122955"/>
    <lineage>
        <taxon>Bacteria</taxon>
        <taxon>Thermotogati</taxon>
        <taxon>Thermotogota</taxon>
        <taxon>Thermotogae</taxon>
        <taxon>Petrotogales</taxon>
        <taxon>Petrotogaceae</taxon>
        <taxon>Petrotoga</taxon>
    </lineage>
</organism>
<dbReference type="InterPro" id="IPR032837">
    <property type="entry name" value="G1PDH"/>
</dbReference>
<dbReference type="RefSeq" id="WP_103066140.1">
    <property type="nucleotide sequence ID" value="NZ_AZRL01000003.1"/>
</dbReference>
<dbReference type="OrthoDB" id="9763580at2"/>
<gene>
    <name evidence="10" type="ORF">X929_00640</name>
</gene>
<keyword evidence="3" id="KW-0479">Metal-binding</keyword>
<comment type="caution">
    <text evidence="10">The sequence shown here is derived from an EMBL/GenBank/DDBJ whole genome shotgun (WGS) entry which is preliminary data.</text>
</comment>
<dbReference type="SUPFAM" id="SSF56796">
    <property type="entry name" value="Dehydroquinate synthase-like"/>
    <property type="match status" value="1"/>
</dbReference>
<keyword evidence="7" id="KW-0443">Lipid metabolism</keyword>
<name>A0A2K1P548_9BACT</name>
<dbReference type="PANTHER" id="PTHR43616:SF5">
    <property type="entry name" value="GLYCEROL DEHYDROGENASE 1"/>
    <property type="match status" value="1"/>
</dbReference>
<evidence type="ECO:0000256" key="5">
    <source>
        <dbReference type="ARBA" id="ARBA00023002"/>
    </source>
</evidence>
<dbReference type="EMBL" id="AZRL01000003">
    <property type="protein sequence ID" value="PNR97928.1"/>
    <property type="molecule type" value="Genomic_DNA"/>
</dbReference>
<keyword evidence="6" id="KW-0520">NAD</keyword>
<evidence type="ECO:0000313" key="10">
    <source>
        <dbReference type="EMBL" id="PNR97928.1"/>
    </source>
</evidence>
<dbReference type="AlphaFoldDB" id="A0A2K1P548"/>
<dbReference type="Proteomes" id="UP000236434">
    <property type="component" value="Unassembled WGS sequence"/>
</dbReference>
<evidence type="ECO:0000313" key="11">
    <source>
        <dbReference type="Proteomes" id="UP000236434"/>
    </source>
</evidence>
<evidence type="ECO:0000256" key="7">
    <source>
        <dbReference type="ARBA" id="ARBA00023098"/>
    </source>
</evidence>
<evidence type="ECO:0000256" key="3">
    <source>
        <dbReference type="ARBA" id="ARBA00022723"/>
    </source>
</evidence>
<evidence type="ECO:0000256" key="6">
    <source>
        <dbReference type="ARBA" id="ARBA00023027"/>
    </source>
</evidence>
<evidence type="ECO:0000256" key="9">
    <source>
        <dbReference type="ARBA" id="ARBA00023264"/>
    </source>
</evidence>
<evidence type="ECO:0000256" key="8">
    <source>
        <dbReference type="ARBA" id="ARBA00023209"/>
    </source>
</evidence>
<dbReference type="InterPro" id="IPR016205">
    <property type="entry name" value="Glycerol_DH"/>
</dbReference>
<keyword evidence="9" id="KW-1208">Phospholipid metabolism</keyword>
<keyword evidence="5" id="KW-0560">Oxidoreductase</keyword>
<dbReference type="GO" id="GO:0016614">
    <property type="term" value="F:oxidoreductase activity, acting on CH-OH group of donors"/>
    <property type="evidence" value="ECO:0007669"/>
    <property type="project" value="InterPro"/>
</dbReference>
<evidence type="ECO:0000256" key="4">
    <source>
        <dbReference type="ARBA" id="ARBA00022857"/>
    </source>
</evidence>
<dbReference type="PANTHER" id="PTHR43616">
    <property type="entry name" value="GLYCEROL DEHYDROGENASE"/>
    <property type="match status" value="1"/>
</dbReference>
<dbReference type="GO" id="GO:0008654">
    <property type="term" value="P:phospholipid biosynthetic process"/>
    <property type="evidence" value="ECO:0007669"/>
    <property type="project" value="UniProtKB-KW"/>
</dbReference>
<reference evidence="10 11" key="1">
    <citation type="submission" date="2013-12" db="EMBL/GenBank/DDBJ databases">
        <title>Comparative genomics of Petrotoga isolates.</title>
        <authorList>
            <person name="Nesbo C.L."/>
            <person name="Charchuk R."/>
            <person name="Chow K."/>
        </authorList>
    </citation>
    <scope>NUCLEOTIDE SEQUENCE [LARGE SCALE GENOMIC DNA]</scope>
    <source>
        <strain evidence="10 11">DSM 13574</strain>
    </source>
</reference>
<keyword evidence="4" id="KW-0521">NADP</keyword>
<sequence length="389" mass="44001">MVNLLNLKIEQMAGLNFKCECGKTHKVDIEKIIVKSNILNDKNSFMDIIDSDNLFVVADKNTYKSCGQKLNEILKRENYQITEFIFQNEDHLIPNEKSVGRLLIEVPKNTSLIIGVGSGTINDLCRFLSYKLNIPYLIFTTAPSMDGYASMVSPLIVEGFKRTYEATYAKAILADTQVLRNAPLEMIHAGFGDILGKFTSLTDWKLSKLINNEYYCEKTVEFVEKARDICVKNAEKISQRSEEVTRQIMEALIISGIAIGFVGYSRPASGAEHHLAHYWEMNAISKNISHPLHGNSVGVGTVVVSMIYQLMKDKLPKELTPPDPEYLISIHKKVGSIYSPKELGIPKDVFQDSIIHAREIRNRYTILQLAHEFNLLEKISTILTEKFYG</sequence>
<proteinExistence type="predicted"/>
<dbReference type="Gene3D" id="1.20.1090.10">
    <property type="entry name" value="Dehydroquinate synthase-like - alpha domain"/>
    <property type="match status" value="1"/>
</dbReference>